<dbReference type="InterPro" id="IPR011129">
    <property type="entry name" value="CSD"/>
</dbReference>
<protein>
    <submittedName>
        <fullName evidence="5">Cold shock domain-containing protein</fullName>
    </submittedName>
</protein>
<dbReference type="Gene3D" id="2.40.50.140">
    <property type="entry name" value="Nucleic acid-binding proteins"/>
    <property type="match status" value="1"/>
</dbReference>
<dbReference type="AlphaFoldDB" id="A0AAU7DRU0"/>
<dbReference type="PANTHER" id="PTHR11544">
    <property type="entry name" value="COLD SHOCK DOMAIN CONTAINING PROTEINS"/>
    <property type="match status" value="1"/>
</dbReference>
<dbReference type="FunFam" id="2.40.50.140:FF:000006">
    <property type="entry name" value="Cold shock protein CspC"/>
    <property type="match status" value="1"/>
</dbReference>
<dbReference type="PIRSF" id="PIRSF002599">
    <property type="entry name" value="Cold_shock_A"/>
    <property type="match status" value="1"/>
</dbReference>
<dbReference type="InterPro" id="IPR012340">
    <property type="entry name" value="NA-bd_OB-fold"/>
</dbReference>
<accession>A0AAU7DRU0</accession>
<proteinExistence type="predicted"/>
<dbReference type="Gene3D" id="6.20.370.130">
    <property type="match status" value="1"/>
</dbReference>
<dbReference type="PROSITE" id="PS00352">
    <property type="entry name" value="CSD_1"/>
    <property type="match status" value="1"/>
</dbReference>
<dbReference type="EMBL" id="CP121196">
    <property type="protein sequence ID" value="XBH20171.1"/>
    <property type="molecule type" value="Genomic_DNA"/>
</dbReference>
<dbReference type="GO" id="GO:0005829">
    <property type="term" value="C:cytosol"/>
    <property type="evidence" value="ECO:0007669"/>
    <property type="project" value="UniProtKB-ARBA"/>
</dbReference>
<name>A0AAU7DRU0_9BACT</name>
<dbReference type="GO" id="GO:0003676">
    <property type="term" value="F:nucleic acid binding"/>
    <property type="evidence" value="ECO:0007669"/>
    <property type="project" value="InterPro"/>
</dbReference>
<dbReference type="CDD" id="cd04458">
    <property type="entry name" value="CSP_CDS"/>
    <property type="match status" value="1"/>
</dbReference>
<keyword evidence="2" id="KW-0963">Cytoplasm</keyword>
<dbReference type="RefSeq" id="WP_348265375.1">
    <property type="nucleotide sequence ID" value="NZ_CP121196.1"/>
</dbReference>
<feature type="domain" description="CSD" evidence="4">
    <location>
        <begin position="3"/>
        <end position="67"/>
    </location>
</feature>
<evidence type="ECO:0000256" key="2">
    <source>
        <dbReference type="ARBA" id="ARBA00022490"/>
    </source>
</evidence>
<organism evidence="5">
    <name type="scientific">Telmatobacter sp. DSM 110680</name>
    <dbReference type="NCBI Taxonomy" id="3036704"/>
    <lineage>
        <taxon>Bacteria</taxon>
        <taxon>Pseudomonadati</taxon>
        <taxon>Acidobacteriota</taxon>
        <taxon>Terriglobia</taxon>
        <taxon>Terriglobales</taxon>
        <taxon>Acidobacteriaceae</taxon>
        <taxon>Telmatobacter</taxon>
    </lineage>
</organism>
<dbReference type="InterPro" id="IPR012156">
    <property type="entry name" value="Cold_shock_CspA"/>
</dbReference>
<dbReference type="SUPFAM" id="SSF50249">
    <property type="entry name" value="Nucleic acid-binding proteins"/>
    <property type="match status" value="1"/>
</dbReference>
<reference evidence="5" key="1">
    <citation type="submission" date="2023-03" db="EMBL/GenBank/DDBJ databases">
        <title>Edaphobacter sp.</title>
        <authorList>
            <person name="Huber K.J."/>
            <person name="Papendorf J."/>
            <person name="Pilke C."/>
            <person name="Bunk B."/>
            <person name="Sproeer C."/>
            <person name="Pester M."/>
        </authorList>
    </citation>
    <scope>NUCLEOTIDE SEQUENCE</scope>
    <source>
        <strain evidence="5">DSM 110680</strain>
    </source>
</reference>
<evidence type="ECO:0000256" key="1">
    <source>
        <dbReference type="ARBA" id="ARBA00004496"/>
    </source>
</evidence>
<gene>
    <name evidence="5" type="ORF">P8935_24215</name>
</gene>
<dbReference type="PROSITE" id="PS51857">
    <property type="entry name" value="CSD_2"/>
    <property type="match status" value="1"/>
</dbReference>
<dbReference type="InterPro" id="IPR019844">
    <property type="entry name" value="CSD_CS"/>
</dbReference>
<evidence type="ECO:0000256" key="3">
    <source>
        <dbReference type="RuleBase" id="RU000408"/>
    </source>
</evidence>
<dbReference type="Pfam" id="PF00313">
    <property type="entry name" value="CSD"/>
    <property type="match status" value="1"/>
</dbReference>
<evidence type="ECO:0000259" key="4">
    <source>
        <dbReference type="PROSITE" id="PS51857"/>
    </source>
</evidence>
<dbReference type="SMART" id="SM00357">
    <property type="entry name" value="CSP"/>
    <property type="match status" value="1"/>
</dbReference>
<dbReference type="InterPro" id="IPR050181">
    <property type="entry name" value="Cold_shock_domain"/>
</dbReference>
<dbReference type="InterPro" id="IPR002059">
    <property type="entry name" value="CSP_DNA-bd"/>
</dbReference>
<comment type="subcellular location">
    <subcellularLocation>
        <location evidence="1 3">Cytoplasm</location>
    </subcellularLocation>
</comment>
<evidence type="ECO:0000313" key="5">
    <source>
        <dbReference type="EMBL" id="XBH20171.1"/>
    </source>
</evidence>
<dbReference type="PRINTS" id="PR00050">
    <property type="entry name" value="COLDSHOCK"/>
</dbReference>
<sequence length="76" mass="8406">MAQYKGQIKWFNNGKGFGFIGREDGPDVFVHYSAIQSEGYKTLQEGDEVEFDIVEGQKGPQAEAVTCVKHNDHGTA</sequence>